<reference evidence="6" key="1">
    <citation type="journal article" date="2022" name="Int. J. Syst. Evol. Microbiol.">
        <title>Anaeromyxobacter oryzae sp. nov., Anaeromyxobacter diazotrophicus sp. nov. and Anaeromyxobacter paludicola sp. nov., isolated from paddy soils.</title>
        <authorList>
            <person name="Itoh H."/>
            <person name="Xu Z."/>
            <person name="Mise K."/>
            <person name="Masuda Y."/>
            <person name="Ushijima N."/>
            <person name="Hayakawa C."/>
            <person name="Shiratori Y."/>
            <person name="Senoo K."/>
        </authorList>
    </citation>
    <scope>NUCLEOTIDE SEQUENCE [LARGE SCALE GENOMIC DNA]</scope>
    <source>
        <strain evidence="6">Red630</strain>
    </source>
</reference>
<evidence type="ECO:0000313" key="5">
    <source>
        <dbReference type="EMBL" id="BDG09276.1"/>
    </source>
</evidence>
<organism evidence="5 6">
    <name type="scientific">Anaeromyxobacter paludicola</name>
    <dbReference type="NCBI Taxonomy" id="2918171"/>
    <lineage>
        <taxon>Bacteria</taxon>
        <taxon>Pseudomonadati</taxon>
        <taxon>Myxococcota</taxon>
        <taxon>Myxococcia</taxon>
        <taxon>Myxococcales</taxon>
        <taxon>Cystobacterineae</taxon>
        <taxon>Anaeromyxobacteraceae</taxon>
        <taxon>Anaeromyxobacter</taxon>
    </lineage>
</organism>
<dbReference type="RefSeq" id="WP_248341224.1">
    <property type="nucleotide sequence ID" value="NZ_AP025592.1"/>
</dbReference>
<gene>
    <name evidence="5" type="ORF">AMPC_23890</name>
</gene>
<dbReference type="InterPro" id="IPR011659">
    <property type="entry name" value="WD40"/>
</dbReference>
<dbReference type="EMBL" id="AP025592">
    <property type="protein sequence ID" value="BDG09276.1"/>
    <property type="molecule type" value="Genomic_DNA"/>
</dbReference>
<proteinExistence type="predicted"/>
<dbReference type="InterPro" id="IPR001375">
    <property type="entry name" value="Peptidase_S9_cat"/>
</dbReference>
<evidence type="ECO:0000256" key="3">
    <source>
        <dbReference type="ARBA" id="ARBA00022825"/>
    </source>
</evidence>
<evidence type="ECO:0000313" key="6">
    <source>
        <dbReference type="Proteomes" id="UP001162734"/>
    </source>
</evidence>
<dbReference type="PANTHER" id="PTHR42776:SF13">
    <property type="entry name" value="DIPEPTIDYL-PEPTIDASE 5"/>
    <property type="match status" value="1"/>
</dbReference>
<dbReference type="Gene3D" id="2.120.10.30">
    <property type="entry name" value="TolB, C-terminal domain"/>
    <property type="match status" value="2"/>
</dbReference>
<keyword evidence="3" id="KW-0720">Serine protease</keyword>
<dbReference type="InterPro" id="IPR011042">
    <property type="entry name" value="6-blade_b-propeller_TolB-like"/>
</dbReference>
<dbReference type="Proteomes" id="UP001162734">
    <property type="component" value="Chromosome"/>
</dbReference>
<keyword evidence="2" id="KW-0378">Hydrolase</keyword>
<sequence>MLAPLLSLALAAQPHAMTVDDLLAVPRVAEPELSPDGLEVAFTVALPAPAGDRLDSALYVVPAKGGEPRKLTSGAGERVTSPRFSPDGKRLAFVSTRGGASQAWVVPAQGGEPRQVTSLPTEVNELLWAGDGALLVTSDVDPACGADMACNERAAKQAEHRPHLATRLLFRHWTSWRERTRTHVLRVSPEGGAAPVDLTPGDRDVPPFQRGEAGDLAVSPDGRTLYFTAVADRVEATSTNGDLYAVPVKGGEARQLTAGAGWDGSPRPSPDGKLLAFRSQPRAGYESDRFHLLVMPAAGGAPRDLTARSELSVQELAWANGGKALRFTADVAGRVELFEVDLAAGEPRQLTRGANLTALRGARAGLAFAGLADSLVRPPEVVMLEGGRPRPLTRFGEAALADVQRVTYRALDARSKDGALTHGWIVQPPGAKPGESRPAVVLVHGGPQGAWHDGWSYRWNPMLWASQGWTVILPNPRGSTGWGQAYVDAVNHDWGGRPFEDILALTDAAVVAGEADPARTCAAGASYGGYMINWINGHTDRFRCLVTHAGDFDLESAYYDTEELWFPEWEMGLPWEHRAEYDRWSPHRFVTAWKTPTLVTHGELDYRVNVAQGYSTFTALQRRGIDSKLLLFPDEGHWILKPRNARTFHEVVFGWVREHLH</sequence>
<dbReference type="Gene3D" id="3.40.50.1820">
    <property type="entry name" value="alpha/beta hydrolase"/>
    <property type="match status" value="1"/>
</dbReference>
<evidence type="ECO:0000256" key="2">
    <source>
        <dbReference type="ARBA" id="ARBA00022801"/>
    </source>
</evidence>
<feature type="domain" description="Peptidase S9 prolyl oligopeptidase catalytic" evidence="4">
    <location>
        <begin position="455"/>
        <end position="660"/>
    </location>
</feature>
<keyword evidence="6" id="KW-1185">Reference proteome</keyword>
<dbReference type="Pfam" id="PF00326">
    <property type="entry name" value="Peptidase_S9"/>
    <property type="match status" value="1"/>
</dbReference>
<dbReference type="SUPFAM" id="SSF53474">
    <property type="entry name" value="alpha/beta-Hydrolases"/>
    <property type="match status" value="1"/>
</dbReference>
<dbReference type="Pfam" id="PF07676">
    <property type="entry name" value="PD40"/>
    <property type="match status" value="3"/>
</dbReference>
<protein>
    <submittedName>
        <fullName evidence="5">Peptidase S9</fullName>
    </submittedName>
</protein>
<accession>A0ABN6N8B0</accession>
<dbReference type="InterPro" id="IPR029058">
    <property type="entry name" value="AB_hydrolase_fold"/>
</dbReference>
<evidence type="ECO:0000259" key="4">
    <source>
        <dbReference type="Pfam" id="PF00326"/>
    </source>
</evidence>
<keyword evidence="3" id="KW-0645">Protease</keyword>
<dbReference type="SUPFAM" id="SSF82171">
    <property type="entry name" value="DPP6 N-terminal domain-like"/>
    <property type="match status" value="1"/>
</dbReference>
<evidence type="ECO:0000256" key="1">
    <source>
        <dbReference type="ARBA" id="ARBA00022729"/>
    </source>
</evidence>
<keyword evidence="1" id="KW-0732">Signal</keyword>
<dbReference type="PANTHER" id="PTHR42776">
    <property type="entry name" value="SERINE PEPTIDASE S9 FAMILY MEMBER"/>
    <property type="match status" value="1"/>
</dbReference>
<name>A0ABN6N8B0_9BACT</name>